<accession>A0A1J1H5E7</accession>
<reference evidence="2 3" key="1">
    <citation type="submission" date="2015-04" db="EMBL/GenBank/DDBJ databases">
        <authorList>
            <consortium name="Pathogen Informatics"/>
        </authorList>
    </citation>
    <scope>NUCLEOTIDE SEQUENCE [LARGE SCALE GENOMIC DNA]</scope>
    <source>
        <strain evidence="2 3">SGS1</strain>
    </source>
</reference>
<sequence>MNNNFNINVQVDDAALNKYEVEVNSYFAKLYTGEITVNTMLDIMKNLSLSPKGSKNNDVYKSMLLILFNECRFFPKYPNEELDVTAQLFGKLIKHNLLISYGNTLAVALKCILEALKKGKDSKMFNFGITALEQFEDSLICYPSFLSSLISIPNLRQYNAQYVIHCRNLLNSLPEHMRSLPYIDSSTILKIKHLSEMSTNSSSNINISQLLNNDVKKFSTTNANNNLKNMNNLSVNLSKKKNNNTSSIGNINNISSCSNNNNNNLSNALGNLLNNGCNNNNINNDNLLLYINDILPNCANVEQSLHKVNNMSSLNRNDNIFKNKNVNENLSNNLNLNNFSSVNNINNQLNMNILNNDKSNNTSSINNLYLNRSFLTANENNQLNKNTNVAGNNSYINREMNYRNSSCLNENTANSNIASYIDNAIKINTNENVKYANNENDNNSIKEKEQLYGIIDSFYDQTQKGLPSHLNLNNISGFGLGQIECLIDNTDFTKNIVVPSSFIVGEVFSIFNTLCLFNIDEKTKILKDVMQPEYYNW</sequence>
<dbReference type="KEGG" id="prel:PRELSG_0900900"/>
<dbReference type="AlphaFoldDB" id="A0A1J1H5E7"/>
<organism evidence="2 3">
    <name type="scientific">Plasmodium relictum</name>
    <dbReference type="NCBI Taxonomy" id="85471"/>
    <lineage>
        <taxon>Eukaryota</taxon>
        <taxon>Sar</taxon>
        <taxon>Alveolata</taxon>
        <taxon>Apicomplexa</taxon>
        <taxon>Aconoidasida</taxon>
        <taxon>Haemosporida</taxon>
        <taxon>Plasmodiidae</taxon>
        <taxon>Plasmodium</taxon>
        <taxon>Plasmodium (Haemamoeba)</taxon>
    </lineage>
</organism>
<dbReference type="GeneID" id="39736021"/>
<dbReference type="GO" id="GO:0030015">
    <property type="term" value="C:CCR4-NOT core complex"/>
    <property type="evidence" value="ECO:0007669"/>
    <property type="project" value="InterPro"/>
</dbReference>
<dbReference type="OrthoDB" id="1933107at2759"/>
<feature type="non-terminal residue" evidence="2">
    <location>
        <position position="537"/>
    </location>
</feature>
<evidence type="ECO:0000259" key="1">
    <source>
        <dbReference type="Pfam" id="PF16417"/>
    </source>
</evidence>
<dbReference type="Proteomes" id="UP000220158">
    <property type="component" value="Chromosome 9"/>
</dbReference>
<dbReference type="PANTHER" id="PTHR13162:SF8">
    <property type="entry name" value="CCR4-NOT TRANSCRIPTION COMPLEX SUBUNIT 1"/>
    <property type="match status" value="1"/>
</dbReference>
<dbReference type="EMBL" id="LN835304">
    <property type="protein sequence ID" value="CRG99913.1"/>
    <property type="molecule type" value="Genomic_DNA"/>
</dbReference>
<feature type="domain" description="CCR4-NOT transcription complex subunit 1 TTP binding" evidence="1">
    <location>
        <begin position="9"/>
        <end position="165"/>
    </location>
</feature>
<dbReference type="InterPro" id="IPR038535">
    <property type="entry name" value="CNOT1_TTP_bind_sf"/>
</dbReference>
<evidence type="ECO:0000313" key="3">
    <source>
        <dbReference type="Proteomes" id="UP000220158"/>
    </source>
</evidence>
<dbReference type="Gene3D" id="1.25.40.840">
    <property type="entry name" value="CCR4-NOT transcription complex subunit 1 TTP binding domain"/>
    <property type="match status" value="1"/>
</dbReference>
<dbReference type="Pfam" id="PF16417">
    <property type="entry name" value="CNOT1_TTP_bind"/>
    <property type="match status" value="1"/>
</dbReference>
<protein>
    <submittedName>
        <fullName evidence="2">CCR4-NOT transcription complex subunit 1, putative</fullName>
    </submittedName>
</protein>
<dbReference type="PANTHER" id="PTHR13162">
    <property type="entry name" value="CCR4-NOT TRANSCRIPTION COMPLEX"/>
    <property type="match status" value="1"/>
</dbReference>
<dbReference type="GO" id="GO:0017148">
    <property type="term" value="P:negative regulation of translation"/>
    <property type="evidence" value="ECO:0007669"/>
    <property type="project" value="InterPro"/>
</dbReference>
<dbReference type="GO" id="GO:0000288">
    <property type="term" value="P:nuclear-transcribed mRNA catabolic process, deadenylation-dependent decay"/>
    <property type="evidence" value="ECO:0007669"/>
    <property type="project" value="TreeGrafter"/>
</dbReference>
<dbReference type="InterPro" id="IPR032193">
    <property type="entry name" value="CNOT1_TTP_bind"/>
</dbReference>
<dbReference type="VEuPathDB" id="PlasmoDB:PRELSG_0900900"/>
<dbReference type="GO" id="GO:0000932">
    <property type="term" value="C:P-body"/>
    <property type="evidence" value="ECO:0007669"/>
    <property type="project" value="TreeGrafter"/>
</dbReference>
<keyword evidence="3" id="KW-1185">Reference proteome</keyword>
<dbReference type="InterPro" id="IPR040398">
    <property type="entry name" value="Not1"/>
</dbReference>
<gene>
    <name evidence="2" type="primary">NOT1</name>
    <name evidence="2" type="ORF">PRELSG_0900900</name>
</gene>
<proteinExistence type="predicted"/>
<dbReference type="RefSeq" id="XP_028532918.1">
    <property type="nucleotide sequence ID" value="XM_028676428.1"/>
</dbReference>
<evidence type="ECO:0000313" key="2">
    <source>
        <dbReference type="EMBL" id="CRG99913.1"/>
    </source>
</evidence>
<name>A0A1J1H5E7_PLARL</name>
<dbReference type="GO" id="GO:0060090">
    <property type="term" value="F:molecular adaptor activity"/>
    <property type="evidence" value="ECO:0007669"/>
    <property type="project" value="TreeGrafter"/>
</dbReference>